<sequence>MLLEAAVAAQGYHDGSRHGGVPDAADGWDICCANFTLKSVADEFEYKYGKKAADFVRNQFYVDDGLRCDSAAQGAINLAHSVTKLVAERGFRAHKFVSHSREVLKAIPQSEWGKNIQKLDLKYADLPIERTLGMEWHVECDAFGFSLNLRDKPLTRRGILSTVASIFDPLGLVSPVILRGEAILKELCQQKVDWNTEIQDDVKMR</sequence>
<gene>
    <name evidence="2" type="primary">LOC106817150</name>
</gene>
<evidence type="ECO:0000313" key="1">
    <source>
        <dbReference type="Proteomes" id="UP000695022"/>
    </source>
</evidence>
<dbReference type="Pfam" id="PF05380">
    <property type="entry name" value="Peptidase_A17"/>
    <property type="match status" value="1"/>
</dbReference>
<accession>A0ABM1EYL7</accession>
<dbReference type="Proteomes" id="UP000695022">
    <property type="component" value="Unplaced"/>
</dbReference>
<dbReference type="GeneID" id="106817150"/>
<dbReference type="PANTHER" id="PTHR47331:SF6">
    <property type="entry name" value="DOUBLECORTIN DOMAIN-CONTAINING PROTEIN"/>
    <property type="match status" value="1"/>
</dbReference>
<proteinExistence type="predicted"/>
<evidence type="ECO:0000313" key="2">
    <source>
        <dbReference type="RefSeq" id="XP_014677288.1"/>
    </source>
</evidence>
<reference evidence="2" key="1">
    <citation type="submission" date="2025-08" db="UniProtKB">
        <authorList>
            <consortium name="RefSeq"/>
        </authorList>
    </citation>
    <scope>IDENTIFICATION</scope>
</reference>
<name>A0ABM1EYL7_PRICU</name>
<dbReference type="RefSeq" id="XP_014677288.1">
    <property type="nucleotide sequence ID" value="XM_014821802.1"/>
</dbReference>
<dbReference type="InterPro" id="IPR008042">
    <property type="entry name" value="Retrotrans_Pao"/>
</dbReference>
<dbReference type="PANTHER" id="PTHR47331">
    <property type="entry name" value="PHD-TYPE DOMAIN-CONTAINING PROTEIN"/>
    <property type="match status" value="1"/>
</dbReference>
<organism evidence="1 2">
    <name type="scientific">Priapulus caudatus</name>
    <name type="common">Priapulid worm</name>
    <dbReference type="NCBI Taxonomy" id="37621"/>
    <lineage>
        <taxon>Eukaryota</taxon>
        <taxon>Metazoa</taxon>
        <taxon>Ecdysozoa</taxon>
        <taxon>Scalidophora</taxon>
        <taxon>Priapulida</taxon>
        <taxon>Priapulimorpha</taxon>
        <taxon>Priapulimorphida</taxon>
        <taxon>Priapulidae</taxon>
        <taxon>Priapulus</taxon>
    </lineage>
</organism>
<protein>
    <submittedName>
        <fullName evidence="2">Uncharacterized protein LOC106817150</fullName>
    </submittedName>
</protein>
<keyword evidence="1" id="KW-1185">Reference proteome</keyword>